<keyword evidence="4" id="KW-1185">Reference proteome</keyword>
<dbReference type="Proteomes" id="UP001085076">
    <property type="component" value="Miscellaneous, Linkage group lg04"/>
</dbReference>
<dbReference type="GO" id="GO:0016020">
    <property type="term" value="C:membrane"/>
    <property type="evidence" value="ECO:0007669"/>
    <property type="project" value="TreeGrafter"/>
</dbReference>
<dbReference type="GO" id="GO:0004672">
    <property type="term" value="F:protein kinase activity"/>
    <property type="evidence" value="ECO:0007669"/>
    <property type="project" value="InterPro"/>
</dbReference>
<evidence type="ECO:0000256" key="1">
    <source>
        <dbReference type="SAM" id="Phobius"/>
    </source>
</evidence>
<proteinExistence type="predicted"/>
<dbReference type="SUPFAM" id="SSF56112">
    <property type="entry name" value="Protein kinase-like (PK-like)"/>
    <property type="match status" value="1"/>
</dbReference>
<protein>
    <recommendedName>
        <fullName evidence="2">Protein kinase domain-containing protein</fullName>
    </recommendedName>
</protein>
<dbReference type="PROSITE" id="PS00108">
    <property type="entry name" value="PROTEIN_KINASE_ST"/>
    <property type="match status" value="1"/>
</dbReference>
<dbReference type="GO" id="GO:0005524">
    <property type="term" value="F:ATP binding"/>
    <property type="evidence" value="ECO:0007669"/>
    <property type="project" value="InterPro"/>
</dbReference>
<evidence type="ECO:0000313" key="4">
    <source>
        <dbReference type="Proteomes" id="UP001085076"/>
    </source>
</evidence>
<dbReference type="InterPro" id="IPR000719">
    <property type="entry name" value="Prot_kinase_dom"/>
</dbReference>
<comment type="caution">
    <text evidence="3">The sequence shown here is derived from an EMBL/GenBank/DDBJ whole genome shotgun (WGS) entry which is preliminary data.</text>
</comment>
<dbReference type="AlphaFoldDB" id="A0A9D5HH03"/>
<sequence>MRLPSKKFNEFISFPVHNSIHLSRKNSISSQHHTADDTTPSTMKFHIDPFGIGIGIGLGALLILVAGFMFKFCLKKRKNDSKNVRVSTSVTLFSRTLQHAEFLSLLNKTEDSRPEIIGRGGCGKVYKVELPLHEGGKLAVAIKKIRLPSSTVDASRLCQVRSSILNHRQRQVRAEILMVGQLSHPNLLQLLAHVSRRHHHFLVSEFMQNGSLHNAVKQRKLDWLTRYKIALGIAAGLEYLHFLHKPCILHRDLKPDNILLDGDMNPRIADFGLAKVAPSGVARTRVAGTVGYIAPEYYNGMPCTDKCDVYSFGVILAVLVTGRFPNDDRVLEEMGMATWVRRVMSSGEEAAMAVIDEKMVGNGYEEQMVLVLKIACFCTYNDPKDRPCSKDVRCMLAQIKH</sequence>
<dbReference type="InterPro" id="IPR051564">
    <property type="entry name" value="LRR_receptor-like_kinase"/>
</dbReference>
<dbReference type="EMBL" id="JAGGNH010000004">
    <property type="protein sequence ID" value="KAJ0976140.1"/>
    <property type="molecule type" value="Genomic_DNA"/>
</dbReference>
<dbReference type="InterPro" id="IPR011009">
    <property type="entry name" value="Kinase-like_dom_sf"/>
</dbReference>
<name>A0A9D5HH03_9LILI</name>
<dbReference type="Gene3D" id="3.30.200.20">
    <property type="entry name" value="Phosphorylase Kinase, domain 1"/>
    <property type="match status" value="1"/>
</dbReference>
<feature type="transmembrane region" description="Helical" evidence="1">
    <location>
        <begin position="50"/>
        <end position="74"/>
    </location>
</feature>
<keyword evidence="1" id="KW-0472">Membrane</keyword>
<dbReference type="InterPro" id="IPR008271">
    <property type="entry name" value="Ser/Thr_kinase_AS"/>
</dbReference>
<dbReference type="FunFam" id="1.10.510.10:FF:000095">
    <property type="entry name" value="protein STRUBBELIG-RECEPTOR FAMILY 8"/>
    <property type="match status" value="1"/>
</dbReference>
<gene>
    <name evidence="3" type="ORF">J5N97_018105</name>
</gene>
<dbReference type="OrthoDB" id="4062651at2759"/>
<keyword evidence="1" id="KW-1133">Transmembrane helix</keyword>
<dbReference type="Gene3D" id="1.10.510.10">
    <property type="entry name" value="Transferase(Phosphotransferase) domain 1"/>
    <property type="match status" value="1"/>
</dbReference>
<dbReference type="Pfam" id="PF00069">
    <property type="entry name" value="Pkinase"/>
    <property type="match status" value="1"/>
</dbReference>
<dbReference type="PANTHER" id="PTHR48055">
    <property type="entry name" value="LEUCINE-RICH REPEAT RECEPTOR PROTEIN KINASE EMS1"/>
    <property type="match status" value="1"/>
</dbReference>
<keyword evidence="1" id="KW-0812">Transmembrane</keyword>
<dbReference type="PROSITE" id="PS50011">
    <property type="entry name" value="PROTEIN_KINASE_DOM"/>
    <property type="match status" value="1"/>
</dbReference>
<accession>A0A9D5HH03</accession>
<evidence type="ECO:0000259" key="2">
    <source>
        <dbReference type="PROSITE" id="PS50011"/>
    </source>
</evidence>
<organism evidence="3 4">
    <name type="scientific">Dioscorea zingiberensis</name>
    <dbReference type="NCBI Taxonomy" id="325984"/>
    <lineage>
        <taxon>Eukaryota</taxon>
        <taxon>Viridiplantae</taxon>
        <taxon>Streptophyta</taxon>
        <taxon>Embryophyta</taxon>
        <taxon>Tracheophyta</taxon>
        <taxon>Spermatophyta</taxon>
        <taxon>Magnoliopsida</taxon>
        <taxon>Liliopsida</taxon>
        <taxon>Dioscoreales</taxon>
        <taxon>Dioscoreaceae</taxon>
        <taxon>Dioscorea</taxon>
    </lineage>
</organism>
<evidence type="ECO:0000313" key="3">
    <source>
        <dbReference type="EMBL" id="KAJ0976140.1"/>
    </source>
</evidence>
<reference evidence="3" key="2">
    <citation type="journal article" date="2022" name="Hortic Res">
        <title>The genome of Dioscorea zingiberensis sheds light on the biosynthesis, origin and evolution of the medicinally important diosgenin saponins.</title>
        <authorList>
            <person name="Li Y."/>
            <person name="Tan C."/>
            <person name="Li Z."/>
            <person name="Guo J."/>
            <person name="Li S."/>
            <person name="Chen X."/>
            <person name="Wang C."/>
            <person name="Dai X."/>
            <person name="Yang H."/>
            <person name="Song W."/>
            <person name="Hou L."/>
            <person name="Xu J."/>
            <person name="Tong Z."/>
            <person name="Xu A."/>
            <person name="Yuan X."/>
            <person name="Wang W."/>
            <person name="Yang Q."/>
            <person name="Chen L."/>
            <person name="Sun Z."/>
            <person name="Wang K."/>
            <person name="Pan B."/>
            <person name="Chen J."/>
            <person name="Bao Y."/>
            <person name="Liu F."/>
            <person name="Qi X."/>
            <person name="Gang D.R."/>
            <person name="Wen J."/>
            <person name="Li J."/>
        </authorList>
    </citation>
    <scope>NUCLEOTIDE SEQUENCE</scope>
    <source>
        <strain evidence="3">Dzin_1.0</strain>
    </source>
</reference>
<dbReference type="PANTHER" id="PTHR48055:SF22">
    <property type="entry name" value="LEUCINE-RICH REPEAT RECEPTOR-LIKE SERINE_THREONINE_TYROSINE-PROTEIN KINASE SOBIR1"/>
    <property type="match status" value="1"/>
</dbReference>
<reference evidence="3" key="1">
    <citation type="submission" date="2021-03" db="EMBL/GenBank/DDBJ databases">
        <authorList>
            <person name="Li Z."/>
            <person name="Yang C."/>
        </authorList>
    </citation>
    <scope>NUCLEOTIDE SEQUENCE</scope>
    <source>
        <strain evidence="3">Dzin_1.0</strain>
        <tissue evidence="3">Leaf</tissue>
    </source>
</reference>
<dbReference type="SMART" id="SM00220">
    <property type="entry name" value="S_TKc"/>
    <property type="match status" value="1"/>
</dbReference>
<feature type="domain" description="Protein kinase" evidence="2">
    <location>
        <begin position="111"/>
        <end position="401"/>
    </location>
</feature>